<dbReference type="Gene3D" id="3.40.50.720">
    <property type="entry name" value="NAD(P)-binding Rossmann-like Domain"/>
    <property type="match status" value="1"/>
</dbReference>
<dbReference type="SUPFAM" id="SSF55347">
    <property type="entry name" value="Glyceraldehyde-3-phosphate dehydrogenase-like, C-terminal domain"/>
    <property type="match status" value="1"/>
</dbReference>
<dbReference type="PANTHER" id="PTHR43249:SF1">
    <property type="entry name" value="D-GLUCOSIDE 3-DEHYDROGENASE"/>
    <property type="match status" value="1"/>
</dbReference>
<sequence length="332" mass="35668">MTVKIGMIGAGGIARHHLNTLSKIPLAQVVGVFDVNRESAERAAASVGARVADSADALLNRSDIDAVFICTPQFARDDLEAVAAGRGIHLFVEKPLGLELDSVRRKEKAIREAGVLHSVGYVLRYYDTVQQAKHYLQGRTVHLVQAYRFGTSHPAAWWRQQHQSGGHLADAVTHQVDLIRYLVGEYRDVSARFGRSAIGELYPDATIADAGAVSFTLESGAVGTITESCISPFNGESEIKLFGPDFYVQLSGNGKTVTIIDKERHVTITSKRDPSYEQDKAFVEAVASGSGDSILCGYADGMRTLAFALAAHRSAESGGAVPVEDEGPPVMA</sequence>
<accession>A0A2V5KAR9</accession>
<evidence type="ECO:0000259" key="1">
    <source>
        <dbReference type="Pfam" id="PF01408"/>
    </source>
</evidence>
<dbReference type="SUPFAM" id="SSF51735">
    <property type="entry name" value="NAD(P)-binding Rossmann-fold domains"/>
    <property type="match status" value="1"/>
</dbReference>
<name>A0A2V5KAR9_9BACL</name>
<dbReference type="Pfam" id="PF22725">
    <property type="entry name" value="GFO_IDH_MocA_C3"/>
    <property type="match status" value="1"/>
</dbReference>
<protein>
    <submittedName>
        <fullName evidence="3">Gfo/Idh/MocA family oxidoreductase</fullName>
    </submittedName>
</protein>
<dbReference type="InterPro" id="IPR036291">
    <property type="entry name" value="NAD(P)-bd_dom_sf"/>
</dbReference>
<feature type="domain" description="Gfo/Idh/MocA-like oxidoreductase N-terminal" evidence="1">
    <location>
        <begin position="3"/>
        <end position="121"/>
    </location>
</feature>
<comment type="caution">
    <text evidence="3">The sequence shown here is derived from an EMBL/GenBank/DDBJ whole genome shotgun (WGS) entry which is preliminary data.</text>
</comment>
<evidence type="ECO:0000313" key="3">
    <source>
        <dbReference type="EMBL" id="PYI55214.1"/>
    </source>
</evidence>
<keyword evidence="4" id="KW-1185">Reference proteome</keyword>
<dbReference type="Gene3D" id="3.30.360.10">
    <property type="entry name" value="Dihydrodipicolinate Reductase, domain 2"/>
    <property type="match status" value="1"/>
</dbReference>
<dbReference type="PANTHER" id="PTHR43249">
    <property type="entry name" value="UDP-N-ACETYL-2-AMINO-2-DEOXY-D-GLUCURONATE OXIDASE"/>
    <property type="match status" value="1"/>
</dbReference>
<reference evidence="3 4" key="1">
    <citation type="submission" date="2018-05" db="EMBL/GenBank/DDBJ databases">
        <title>Paenibacillus flagellatus sp. nov., isolated from selenium mineral soil.</title>
        <authorList>
            <person name="Dai X."/>
        </authorList>
    </citation>
    <scope>NUCLEOTIDE SEQUENCE [LARGE SCALE GENOMIC DNA]</scope>
    <source>
        <strain evidence="3 4">DXL2</strain>
    </source>
</reference>
<dbReference type="Proteomes" id="UP000247476">
    <property type="component" value="Unassembled WGS sequence"/>
</dbReference>
<dbReference type="OrthoDB" id="9815825at2"/>
<dbReference type="InterPro" id="IPR055170">
    <property type="entry name" value="GFO_IDH_MocA-like_dom"/>
</dbReference>
<proteinExistence type="predicted"/>
<dbReference type="InterPro" id="IPR000683">
    <property type="entry name" value="Gfo/Idh/MocA-like_OxRdtase_N"/>
</dbReference>
<dbReference type="InterPro" id="IPR052515">
    <property type="entry name" value="Gfo/Idh/MocA_Oxidoreductase"/>
</dbReference>
<organism evidence="3 4">
    <name type="scientific">Paenibacillus flagellatus</name>
    <dbReference type="NCBI Taxonomy" id="2211139"/>
    <lineage>
        <taxon>Bacteria</taxon>
        <taxon>Bacillati</taxon>
        <taxon>Bacillota</taxon>
        <taxon>Bacilli</taxon>
        <taxon>Bacillales</taxon>
        <taxon>Paenibacillaceae</taxon>
        <taxon>Paenibacillus</taxon>
    </lineage>
</organism>
<dbReference type="GO" id="GO:0000166">
    <property type="term" value="F:nucleotide binding"/>
    <property type="evidence" value="ECO:0007669"/>
    <property type="project" value="InterPro"/>
</dbReference>
<dbReference type="Pfam" id="PF01408">
    <property type="entry name" value="GFO_IDH_MocA"/>
    <property type="match status" value="1"/>
</dbReference>
<gene>
    <name evidence="3" type="ORF">DLM86_11885</name>
</gene>
<feature type="domain" description="GFO/IDH/MocA-like oxidoreductase" evidence="2">
    <location>
        <begin position="140"/>
        <end position="243"/>
    </location>
</feature>
<dbReference type="RefSeq" id="WP_110840209.1">
    <property type="nucleotide sequence ID" value="NZ_QJVJ01000004.1"/>
</dbReference>
<dbReference type="AlphaFoldDB" id="A0A2V5KAR9"/>
<dbReference type="EMBL" id="QJVJ01000004">
    <property type="protein sequence ID" value="PYI55214.1"/>
    <property type="molecule type" value="Genomic_DNA"/>
</dbReference>
<evidence type="ECO:0000313" key="4">
    <source>
        <dbReference type="Proteomes" id="UP000247476"/>
    </source>
</evidence>
<evidence type="ECO:0000259" key="2">
    <source>
        <dbReference type="Pfam" id="PF22725"/>
    </source>
</evidence>